<evidence type="ECO:0000313" key="1">
    <source>
        <dbReference type="EMBL" id="AXC34359.1"/>
    </source>
</evidence>
<protein>
    <recommendedName>
        <fullName evidence="3">Dcm methylase</fullName>
    </recommendedName>
</protein>
<name>A0A384ZRT8_9CAUD</name>
<sequence length="264" mass="30058">MRKAIFLFNESDIMPAPWLGAGYECWLFDGKHPDGIHRDPVNPLIVRVGMWFKAHDIVNQAQEIASMVGPGVEFVASFAECTYLTTTGAKWFYHPDDKHLPTSERRPHPNYPNRRQDQQDAIRLAKLVMWVAGYCDMQNGDGKQIPWMLENPAVNTLNTQWRRPDHTFDPFEYGGYLPEVDAHPIYPTIYPPRDAYPKKTGIWCNEAFVMPPKNPVPIQLINGKRCNPGWYAAGGRNARTKAIRSVTPRGFAEAVFLSNANVPY</sequence>
<evidence type="ECO:0008006" key="3">
    <source>
        <dbReference type="Google" id="ProtNLM"/>
    </source>
</evidence>
<gene>
    <name evidence="1" type="ORF">1302_0050</name>
</gene>
<proteinExistence type="predicted"/>
<keyword evidence="2" id="KW-1185">Reference proteome</keyword>
<accession>A0A384ZRT8</accession>
<organism evidence="1 2">
    <name type="scientific">Escherichia phage C130_2</name>
    <dbReference type="NCBI Taxonomy" id="2234093"/>
    <lineage>
        <taxon>Viruses</taxon>
        <taxon>Duplodnaviria</taxon>
        <taxon>Heunggongvirae</taxon>
        <taxon>Uroviricota</taxon>
        <taxon>Caudoviricetes</taxon>
        <taxon>Hungariovirus</taxon>
        <taxon>Hungariovirus C1302</taxon>
    </lineage>
</organism>
<dbReference type="EMBL" id="MH363708">
    <property type="protein sequence ID" value="AXC34359.1"/>
    <property type="molecule type" value="Genomic_DNA"/>
</dbReference>
<reference evidence="1 2" key="1">
    <citation type="journal article" date="2018" name="Arch. Virol.">
        <title>Complete genome sequence of C130_2, a novel myovirus infecting pathogenic Escherichia coli and Shigella strains.</title>
        <authorList>
            <person name="Svab D."/>
            <person name="Falgenhauer L."/>
            <person name="Rohde M."/>
            <person name="Chakraborty T."/>
            <person name="Toth I."/>
        </authorList>
    </citation>
    <scope>NUCLEOTIDE SEQUENCE [LARGE SCALE GENOMIC DNA]</scope>
</reference>
<dbReference type="Proteomes" id="UP000266204">
    <property type="component" value="Segment"/>
</dbReference>
<evidence type="ECO:0000313" key="2">
    <source>
        <dbReference type="Proteomes" id="UP000266204"/>
    </source>
</evidence>